<dbReference type="SUPFAM" id="SSF57302">
    <property type="entry name" value="Snake toxin-like"/>
    <property type="match status" value="2"/>
</dbReference>
<evidence type="ECO:0000256" key="2">
    <source>
        <dbReference type="ARBA" id="ARBA00022525"/>
    </source>
</evidence>
<comment type="caution">
    <text evidence="5">The sequence shown here is derived from an EMBL/GenBank/DDBJ whole genome shotgun (WGS) entry which is preliminary data.</text>
</comment>
<feature type="signal peptide" evidence="3">
    <location>
        <begin position="1"/>
        <end position="20"/>
    </location>
</feature>
<dbReference type="InterPro" id="IPR016054">
    <property type="entry name" value="LY6_UPA_recep-like"/>
</dbReference>
<dbReference type="Proteomes" id="UP000770717">
    <property type="component" value="Unassembled WGS sequence"/>
</dbReference>
<evidence type="ECO:0000256" key="1">
    <source>
        <dbReference type="ARBA" id="ARBA00004613"/>
    </source>
</evidence>
<dbReference type="InterPro" id="IPR045860">
    <property type="entry name" value="Snake_toxin-like_sf"/>
</dbReference>
<keyword evidence="3" id="KW-0732">Signal</keyword>
<dbReference type="GO" id="GO:0005576">
    <property type="term" value="C:extracellular region"/>
    <property type="evidence" value="ECO:0007669"/>
    <property type="project" value="UniProtKB-SubCell"/>
</dbReference>
<feature type="domain" description="UPAR/Ly6" evidence="4">
    <location>
        <begin position="21"/>
        <end position="112"/>
    </location>
</feature>
<proteinExistence type="predicted"/>
<evidence type="ECO:0000259" key="4">
    <source>
        <dbReference type="SMART" id="SM00134"/>
    </source>
</evidence>
<name>A0A8J6EGX5_ELECQ</name>
<accession>A0A8J6EGX5</accession>
<evidence type="ECO:0000313" key="6">
    <source>
        <dbReference type="Proteomes" id="UP000770717"/>
    </source>
</evidence>
<evidence type="ECO:0000256" key="3">
    <source>
        <dbReference type="SAM" id="SignalP"/>
    </source>
</evidence>
<keyword evidence="6" id="KW-1185">Reference proteome</keyword>
<keyword evidence="2" id="KW-0964">Secreted</keyword>
<dbReference type="CDD" id="cd23572">
    <property type="entry name" value="TFP_LU_ECD_PINLYP_rpt2"/>
    <property type="match status" value="1"/>
</dbReference>
<organism evidence="5 6">
    <name type="scientific">Eleutherodactylus coqui</name>
    <name type="common">Puerto Rican coqui</name>
    <dbReference type="NCBI Taxonomy" id="57060"/>
    <lineage>
        <taxon>Eukaryota</taxon>
        <taxon>Metazoa</taxon>
        <taxon>Chordata</taxon>
        <taxon>Craniata</taxon>
        <taxon>Vertebrata</taxon>
        <taxon>Euteleostomi</taxon>
        <taxon>Amphibia</taxon>
        <taxon>Batrachia</taxon>
        <taxon>Anura</taxon>
        <taxon>Neobatrachia</taxon>
        <taxon>Hyloidea</taxon>
        <taxon>Eleutherodactylidae</taxon>
        <taxon>Eleutherodactylinae</taxon>
        <taxon>Eleutherodactylus</taxon>
        <taxon>Eleutherodactylus</taxon>
    </lineage>
</organism>
<reference evidence="5" key="1">
    <citation type="thesis" date="2020" institute="ProQuest LLC" country="789 East Eisenhower Parkway, Ann Arbor, MI, USA">
        <title>Comparative Genomics and Chromosome Evolution.</title>
        <authorList>
            <person name="Mudd A.B."/>
        </authorList>
    </citation>
    <scope>NUCLEOTIDE SEQUENCE</scope>
    <source>
        <strain evidence="5">HN-11 Male</strain>
        <tissue evidence="5">Kidney and liver</tissue>
    </source>
</reference>
<feature type="chain" id="PRO_5035316724" description="UPAR/Ly6 domain-containing protein" evidence="3">
    <location>
        <begin position="21"/>
        <end position="218"/>
    </location>
</feature>
<evidence type="ECO:0000313" key="5">
    <source>
        <dbReference type="EMBL" id="KAG9468806.1"/>
    </source>
</evidence>
<dbReference type="EMBL" id="WNTK01000726">
    <property type="protein sequence ID" value="KAG9468806.1"/>
    <property type="molecule type" value="Genomic_DNA"/>
</dbReference>
<dbReference type="OrthoDB" id="9907178at2759"/>
<dbReference type="SMART" id="SM00134">
    <property type="entry name" value="LU"/>
    <property type="match status" value="1"/>
</dbReference>
<dbReference type="PANTHER" id="PTHR20914">
    <property type="entry name" value="LY6/PLAUR DOMAIN-CONTAINING PROTEIN 8"/>
    <property type="match status" value="1"/>
</dbReference>
<comment type="subcellular location">
    <subcellularLocation>
        <location evidence="1">Secreted</location>
    </subcellularLocation>
</comment>
<dbReference type="AlphaFoldDB" id="A0A8J6EGX5"/>
<dbReference type="InterPro" id="IPR050918">
    <property type="entry name" value="CNF-like_PLA2_Inhibitor"/>
</dbReference>
<dbReference type="PANTHER" id="PTHR20914:SF25">
    <property type="entry name" value="PHOSPHOLIPASE A2 INHIBITOR AND LY6_PLAUR DOMAIN-CONTAINING PROTEIN"/>
    <property type="match status" value="1"/>
</dbReference>
<sequence length="218" mass="22770">MTSVIGILSLILALTATSSALSCTKCSSTSSRCSGNSITCPSGSVCGSAYTQSFVEGVRTKNLIRGCTPSSDCNFSGTMSITKGRIEVGISCCRTDDCTPSLPTLPTKSSKPNGVMCPSCISDQSTWCYTSDTIQCTGDENRCFLQATEITGLLSTAMRGCATKSICDLPSKSYNTGGSTIKFTYNCTSGGISAHKVVLTPAILCLLLLKLFLCNVVC</sequence>
<dbReference type="Gene3D" id="2.10.60.10">
    <property type="entry name" value="CD59"/>
    <property type="match status" value="2"/>
</dbReference>
<protein>
    <recommendedName>
        <fullName evidence="4">UPAR/Ly6 domain-containing protein</fullName>
    </recommendedName>
</protein>
<gene>
    <name evidence="5" type="ORF">GDO78_021920</name>
</gene>